<evidence type="ECO:0000313" key="2">
    <source>
        <dbReference type="EMBL" id="ANA85426.1"/>
    </source>
</evidence>
<dbReference type="SUPFAM" id="SSF52266">
    <property type="entry name" value="SGNH hydrolase"/>
    <property type="match status" value="1"/>
</dbReference>
<keyword evidence="3" id="KW-1185">Reference proteome</keyword>
<reference evidence="2 3" key="1">
    <citation type="submission" date="2016-03" db="EMBL/GenBank/DDBJ databases">
        <authorList>
            <person name="Montgomery M.T."/>
            <person name="Guerrero C.A."/>
            <person name="Mavrich T.N."/>
            <person name="Pope W.H."/>
            <person name="Garlena R.A."/>
            <person name="Russell D.A."/>
            <person name="Jacobs-Sera D."/>
            <person name="Hendrix R.W."/>
            <person name="Hatfull G.F."/>
        </authorList>
    </citation>
    <scope>NUCLEOTIDE SEQUENCE [LARGE SCALE GENOMIC DNA]</scope>
</reference>
<evidence type="ECO:0000259" key="1">
    <source>
        <dbReference type="Pfam" id="PF13472"/>
    </source>
</evidence>
<dbReference type="Gene3D" id="3.40.50.1110">
    <property type="entry name" value="SGNH hydrolase"/>
    <property type="match status" value="1"/>
</dbReference>
<dbReference type="RefSeq" id="YP_009275598.1">
    <property type="nucleotide sequence ID" value="NC_030930.1"/>
</dbReference>
<dbReference type="SMR" id="A0A160DCK2"/>
<organism evidence="2 3">
    <name type="scientific">Gordonia phage Bowser</name>
    <dbReference type="NCBI Taxonomy" id="1838063"/>
    <lineage>
        <taxon>Viruses</taxon>
        <taxon>Duplodnaviria</taxon>
        <taxon>Heunggongvirae</taxon>
        <taxon>Uroviricota</taxon>
        <taxon>Caudoviricetes</taxon>
        <taxon>Bowservirus</taxon>
        <taxon>Bowservirus bowser</taxon>
    </lineage>
</organism>
<dbReference type="Proteomes" id="UP000203985">
    <property type="component" value="Segment"/>
</dbReference>
<dbReference type="Pfam" id="PF13472">
    <property type="entry name" value="Lipase_GDSL_2"/>
    <property type="match status" value="1"/>
</dbReference>
<proteinExistence type="predicted"/>
<protein>
    <submittedName>
        <fullName evidence="2">Lipase</fullName>
    </submittedName>
</protein>
<sequence>MINDTGAMSQRSKMSARKQIILGVAFAAALALVIGVAYAVGQPDTDSNATPAAESSTAPPSGGGVVWIGDSYISGDGAPAGGGLALLAANELGLTPTISADPRSGYTRPGRRGFTTGELVAEAPERVGTQLVVIASGYNDDLGSPPNTDRLRAEAASAISAAEQKWPRARVVVLGPWTPGAAPTVNQTAANEALGEVAAAAGATYIDTLSPPLVTPAMIGADKVHPSPTGHQQIAADLADRLRAATA</sequence>
<accession>A0A160DCK2</accession>
<evidence type="ECO:0000313" key="3">
    <source>
        <dbReference type="Proteomes" id="UP000203985"/>
    </source>
</evidence>
<dbReference type="KEGG" id="vg:28800803"/>
<feature type="domain" description="SGNH hydrolase-type esterase" evidence="1">
    <location>
        <begin position="68"/>
        <end position="232"/>
    </location>
</feature>
<dbReference type="GeneID" id="28800803"/>
<name>A0A160DCK2_9CAUD</name>
<dbReference type="EMBL" id="KU998235">
    <property type="protein sequence ID" value="ANA85426.1"/>
    <property type="molecule type" value="Genomic_DNA"/>
</dbReference>
<dbReference type="InterPro" id="IPR013830">
    <property type="entry name" value="SGNH_hydro"/>
</dbReference>
<dbReference type="InterPro" id="IPR036514">
    <property type="entry name" value="SGNH_hydro_sf"/>
</dbReference>
<gene>
    <name evidence="2" type="primary">31</name>
    <name evidence="2" type="ORF">BOWSER_31</name>
</gene>